<evidence type="ECO:0000256" key="1">
    <source>
        <dbReference type="SAM" id="MobiDB-lite"/>
    </source>
</evidence>
<evidence type="ECO:0000259" key="2">
    <source>
        <dbReference type="Pfam" id="PF11704"/>
    </source>
</evidence>
<organism evidence="3 4">
    <name type="scientific">Allacma fusca</name>
    <dbReference type="NCBI Taxonomy" id="39272"/>
    <lineage>
        <taxon>Eukaryota</taxon>
        <taxon>Metazoa</taxon>
        <taxon>Ecdysozoa</taxon>
        <taxon>Arthropoda</taxon>
        <taxon>Hexapoda</taxon>
        <taxon>Collembola</taxon>
        <taxon>Symphypleona</taxon>
        <taxon>Sminthuridae</taxon>
        <taxon>Allacma</taxon>
    </lineage>
</organism>
<dbReference type="GO" id="GO:1904263">
    <property type="term" value="P:positive regulation of TORC1 signaling"/>
    <property type="evidence" value="ECO:0007669"/>
    <property type="project" value="TreeGrafter"/>
</dbReference>
<gene>
    <name evidence="3" type="ORF">AFUS01_LOCUS23208</name>
</gene>
<feature type="region of interest" description="Disordered" evidence="1">
    <location>
        <begin position="59"/>
        <end position="130"/>
    </location>
</feature>
<proteinExistence type="predicted"/>
<dbReference type="PANTHER" id="PTHR31441">
    <property type="entry name" value="FOLLICULIN FAMILY MEMBER"/>
    <property type="match status" value="1"/>
</dbReference>
<feature type="compositionally biased region" description="Polar residues" evidence="1">
    <location>
        <begin position="59"/>
        <end position="69"/>
    </location>
</feature>
<dbReference type="InterPro" id="IPR021713">
    <property type="entry name" value="Folliculin"/>
</dbReference>
<evidence type="ECO:0000313" key="4">
    <source>
        <dbReference type="Proteomes" id="UP000708208"/>
    </source>
</evidence>
<keyword evidence="4" id="KW-1185">Reference proteome</keyword>
<dbReference type="Proteomes" id="UP000708208">
    <property type="component" value="Unassembled WGS sequence"/>
</dbReference>
<feature type="region of interest" description="Disordered" evidence="1">
    <location>
        <begin position="224"/>
        <end position="263"/>
    </location>
</feature>
<sequence>MSTVVALGHFCEVHGPRLVFYTIRNNNEPQFVSQCPDLKFCSGCKAPLLEGYISTVQTVHSTPTQTPSESPLEVSGGPGGPANHLSSSSSGQSVRTAPFQSSASRRRTSSNVVIDDGIGSTSPATATSTTNPAGATKYYCSHSNYDHSHLSHLHTCIARTLSCELSPSNSVAFTSSEIWVIGTAFSLKDSQARGFHRRYCLIFTFLPDSNVICTGIGHATAHSAETRSGAKSVPPPPPPKGSGGKSRNPVPGRSGREDYYSDGDFKSSGSNYYPSLVPYYEYITEEFYNVAKSLQSECEKVYFKEQSVSPQRAIRLSTLLDGSLSTGGPSSSATVPGATRGGAKVFTRNHSTGAGARSLPLLTSNPHVFLDLHEKFARILHHVDL</sequence>
<feature type="compositionally biased region" description="Basic and acidic residues" evidence="1">
    <location>
        <begin position="254"/>
        <end position="263"/>
    </location>
</feature>
<name>A0A8J2KYS3_9HEXA</name>
<protein>
    <recommendedName>
        <fullName evidence="2">Folliculin/SMCR8 longin domain-containing protein</fullName>
    </recommendedName>
</protein>
<dbReference type="AlphaFoldDB" id="A0A8J2KYS3"/>
<comment type="caution">
    <text evidence="3">The sequence shown here is derived from an EMBL/GenBank/DDBJ whole genome shotgun (WGS) entry which is preliminary data.</text>
</comment>
<reference evidence="3" key="1">
    <citation type="submission" date="2021-06" db="EMBL/GenBank/DDBJ databases">
        <authorList>
            <person name="Hodson N. C."/>
            <person name="Mongue J. A."/>
            <person name="Jaron S. K."/>
        </authorList>
    </citation>
    <scope>NUCLEOTIDE SEQUENCE</scope>
</reference>
<accession>A0A8J2KYS3</accession>
<dbReference type="EMBL" id="CAJVCH010277477">
    <property type="protein sequence ID" value="CAG7734845.1"/>
    <property type="molecule type" value="Genomic_DNA"/>
</dbReference>
<dbReference type="OrthoDB" id="5599713at2759"/>
<evidence type="ECO:0000313" key="3">
    <source>
        <dbReference type="EMBL" id="CAG7734845.1"/>
    </source>
</evidence>
<feature type="compositionally biased region" description="Polar residues" evidence="1">
    <location>
        <begin position="84"/>
        <end position="103"/>
    </location>
</feature>
<dbReference type="GO" id="GO:0005829">
    <property type="term" value="C:cytosol"/>
    <property type="evidence" value="ECO:0007669"/>
    <property type="project" value="TreeGrafter"/>
</dbReference>
<dbReference type="InterPro" id="IPR037520">
    <property type="entry name" value="Folliculin/SMCR8_longin"/>
</dbReference>
<dbReference type="GO" id="GO:0005096">
    <property type="term" value="F:GTPase activator activity"/>
    <property type="evidence" value="ECO:0007669"/>
    <property type="project" value="InterPro"/>
</dbReference>
<dbReference type="Pfam" id="PF11704">
    <property type="entry name" value="Folliculin"/>
    <property type="match status" value="2"/>
</dbReference>
<feature type="domain" description="Folliculin/SMCR8 longin" evidence="2">
    <location>
        <begin position="138"/>
        <end position="205"/>
    </location>
</feature>
<feature type="compositionally biased region" description="Low complexity" evidence="1">
    <location>
        <begin position="119"/>
        <end position="130"/>
    </location>
</feature>
<dbReference type="PANTHER" id="PTHR31441:SF2">
    <property type="entry name" value="FOLLICULIN"/>
    <property type="match status" value="1"/>
</dbReference>
<feature type="domain" description="Folliculin/SMCR8 longin" evidence="2">
    <location>
        <begin position="276"/>
        <end position="382"/>
    </location>
</feature>